<gene>
    <name evidence="11" type="primary">eccB</name>
    <name evidence="11" type="ORF">F0Q45_20965</name>
</gene>
<keyword evidence="3" id="KW-1003">Cell membrane</keyword>
<dbReference type="PANTHER" id="PTHR40765">
    <property type="entry name" value="ESX-2 SECRETION SYSTEM ATPASE ECCB2"/>
    <property type="match status" value="1"/>
</dbReference>
<proteinExistence type="inferred from homology"/>
<keyword evidence="8 10" id="KW-1133">Transmembrane helix</keyword>
<dbReference type="AlphaFoldDB" id="A0A5B1BI87"/>
<dbReference type="OrthoDB" id="3847604at2"/>
<evidence type="ECO:0000313" key="11">
    <source>
        <dbReference type="EMBL" id="KAA1248367.1"/>
    </source>
</evidence>
<evidence type="ECO:0000256" key="5">
    <source>
        <dbReference type="ARBA" id="ARBA00022741"/>
    </source>
</evidence>
<keyword evidence="12" id="KW-1185">Reference proteome</keyword>
<reference evidence="11 12" key="1">
    <citation type="submission" date="2019-09" db="EMBL/GenBank/DDBJ databases">
        <title>Report of infection by Mycobacterium simiae a patient suffering from pulmonary tuberculosis.</title>
        <authorList>
            <person name="Mohanty P.S."/>
            <person name="Bansal A.K."/>
            <person name="Singh H."/>
            <person name="Sharma S."/>
            <person name="Patil S.A."/>
            <person name="Upadhaya P."/>
            <person name="Singh P.K."/>
            <person name="Kumar D."/>
            <person name="Kumar S."/>
            <person name="Singh R.K."/>
            <person name="Chaudhary B."/>
        </authorList>
    </citation>
    <scope>NUCLEOTIDE SEQUENCE [LARGE SCALE GENOMIC DNA]</scope>
    <source>
        <strain evidence="11 12">JAL-560-SIM</strain>
    </source>
</reference>
<dbReference type="Gene3D" id="2.40.50.910">
    <property type="entry name" value="Type VII secretion system EccB, repeat 3 domain"/>
    <property type="match status" value="1"/>
</dbReference>
<evidence type="ECO:0000256" key="4">
    <source>
        <dbReference type="ARBA" id="ARBA00022692"/>
    </source>
</evidence>
<comment type="similarity">
    <text evidence="2">Belongs to the EccB family.</text>
</comment>
<evidence type="ECO:0000256" key="1">
    <source>
        <dbReference type="ARBA" id="ARBA00004162"/>
    </source>
</evidence>
<comment type="subcellular location">
    <subcellularLocation>
        <location evidence="1">Cell membrane</location>
        <topology evidence="1">Single-pass membrane protein</topology>
    </subcellularLocation>
</comment>
<name>A0A5B1BI87_MYCSI</name>
<evidence type="ECO:0000256" key="8">
    <source>
        <dbReference type="ARBA" id="ARBA00022989"/>
    </source>
</evidence>
<dbReference type="RefSeq" id="WP_149655777.1">
    <property type="nucleotide sequence ID" value="NZ_VTZN01000168.1"/>
</dbReference>
<dbReference type="GO" id="GO:0005576">
    <property type="term" value="C:extracellular region"/>
    <property type="evidence" value="ECO:0007669"/>
    <property type="project" value="TreeGrafter"/>
</dbReference>
<dbReference type="Gene3D" id="3.30.2390.20">
    <property type="entry name" value="Type VII secretion system EccB, repeat 1 domain"/>
    <property type="match status" value="1"/>
</dbReference>
<evidence type="ECO:0000256" key="10">
    <source>
        <dbReference type="SAM" id="Phobius"/>
    </source>
</evidence>
<keyword evidence="5" id="KW-0547">Nucleotide-binding</keyword>
<dbReference type="GO" id="GO:0005886">
    <property type="term" value="C:plasma membrane"/>
    <property type="evidence" value="ECO:0007669"/>
    <property type="project" value="UniProtKB-SubCell"/>
</dbReference>
<dbReference type="InterPro" id="IPR044857">
    <property type="entry name" value="T7SS_EccB_R1"/>
</dbReference>
<protein>
    <submittedName>
        <fullName evidence="11">Type VII secretion protein EccB</fullName>
    </submittedName>
</protein>
<sequence>MWLQVSAYRFQLRRLERALLCRDLRNVNWVSRAAPAALTVGCVLATVMVAGCVVVALLRPQPGLGGAQLVMGRESGALYVRVGETWHPVLNLASARLIAATNVNPRLVRDADLRDIQRGPLLGIAGAPQLIGRSLTADEATWTMCDGDRSAATTVLAGPVGDPSVRRLAPDATMLVASAPASPTYLLYQGHRAVVDLGDRVVVRALRLEQRAPRLVSQSLLNAVPEAPPITVPRISRAGERSQAGVPGFAIGTVVTITRADGVEFYVVLSGGVQRIGQVAADLLRLSDSQGATDFIAVAPDVIRAAVMVNTLPVATFPDRVSALSDGSDTTFCLTWSLSGPGRPDIAFLAGPRLPLPAGAAPVTLAQADGRGPALDAVYLPPGRSAYVAVHSLTGDGAQAGSRYLVTDSGVRFAVHDDQAAHHLGLPAAVPAPWPILAALPSGPELSREKASAAHDGVLTGPS</sequence>
<dbReference type="EMBL" id="VTZN01000168">
    <property type="protein sequence ID" value="KAA1248367.1"/>
    <property type="molecule type" value="Genomic_DNA"/>
</dbReference>
<keyword evidence="4 10" id="KW-0812">Transmembrane</keyword>
<keyword evidence="7" id="KW-0067">ATP-binding</keyword>
<keyword evidence="6" id="KW-0378">Hydrolase</keyword>
<comment type="caution">
    <text evidence="11">The sequence shown here is derived from an EMBL/GenBank/DDBJ whole genome shotgun (WGS) entry which is preliminary data.</text>
</comment>
<dbReference type="Pfam" id="PF05108">
    <property type="entry name" value="T7SS_ESX1_EccB"/>
    <property type="match status" value="1"/>
</dbReference>
<dbReference type="GO" id="GO:0016787">
    <property type="term" value="F:hydrolase activity"/>
    <property type="evidence" value="ECO:0007669"/>
    <property type="project" value="UniProtKB-KW"/>
</dbReference>
<evidence type="ECO:0000256" key="2">
    <source>
        <dbReference type="ARBA" id="ARBA00008149"/>
    </source>
</evidence>
<dbReference type="Proteomes" id="UP000324701">
    <property type="component" value="Unassembled WGS sequence"/>
</dbReference>
<dbReference type="PANTHER" id="PTHR40765:SF2">
    <property type="entry name" value="ESX-2 SECRETION SYSTEM ATPASE ECCB2"/>
    <property type="match status" value="1"/>
</dbReference>
<evidence type="ECO:0000256" key="3">
    <source>
        <dbReference type="ARBA" id="ARBA00022475"/>
    </source>
</evidence>
<evidence type="ECO:0000313" key="12">
    <source>
        <dbReference type="Proteomes" id="UP000324701"/>
    </source>
</evidence>
<evidence type="ECO:0000256" key="6">
    <source>
        <dbReference type="ARBA" id="ARBA00022801"/>
    </source>
</evidence>
<dbReference type="InterPro" id="IPR042485">
    <property type="entry name" value="T7SS_EccB_R3"/>
</dbReference>
<dbReference type="GO" id="GO:0005524">
    <property type="term" value="F:ATP binding"/>
    <property type="evidence" value="ECO:0007669"/>
    <property type="project" value="UniProtKB-KW"/>
</dbReference>
<evidence type="ECO:0000256" key="9">
    <source>
        <dbReference type="ARBA" id="ARBA00023136"/>
    </source>
</evidence>
<dbReference type="InterPro" id="IPR007795">
    <property type="entry name" value="T7SS_EccB"/>
</dbReference>
<evidence type="ECO:0000256" key="7">
    <source>
        <dbReference type="ARBA" id="ARBA00022840"/>
    </source>
</evidence>
<organism evidence="11 12">
    <name type="scientific">Mycobacterium simiae</name>
    <name type="common">Mycobacterium habana</name>
    <dbReference type="NCBI Taxonomy" id="1784"/>
    <lineage>
        <taxon>Bacteria</taxon>
        <taxon>Bacillati</taxon>
        <taxon>Actinomycetota</taxon>
        <taxon>Actinomycetes</taxon>
        <taxon>Mycobacteriales</taxon>
        <taxon>Mycobacteriaceae</taxon>
        <taxon>Mycobacterium</taxon>
        <taxon>Mycobacterium simiae complex</taxon>
    </lineage>
</organism>
<accession>A0A5B1BI87</accession>
<keyword evidence="9 10" id="KW-0472">Membrane</keyword>
<feature type="transmembrane region" description="Helical" evidence="10">
    <location>
        <begin position="33"/>
        <end position="58"/>
    </location>
</feature>
<dbReference type="NCBIfam" id="TIGR03919">
    <property type="entry name" value="T7SS_EccB"/>
    <property type="match status" value="1"/>
</dbReference>